<keyword evidence="5" id="KW-0288">FMN</keyword>
<dbReference type="GO" id="GO:0051536">
    <property type="term" value="F:iron-sulfur cluster binding"/>
    <property type="evidence" value="ECO:0007669"/>
    <property type="project" value="UniProtKB-KW"/>
</dbReference>
<dbReference type="RefSeq" id="WP_026457243.1">
    <property type="nucleotide sequence ID" value="NZ_JAZDDO010000002.1"/>
</dbReference>
<dbReference type="Gene3D" id="3.20.20.70">
    <property type="entry name" value="Aldolase class I"/>
    <property type="match status" value="1"/>
</dbReference>
<organism evidence="12 13">
    <name type="scientific">Aeromonas enteropelogenes</name>
    <name type="common">Aeromonas trota</name>
    <dbReference type="NCBI Taxonomy" id="29489"/>
    <lineage>
        <taxon>Bacteria</taxon>
        <taxon>Pseudomonadati</taxon>
        <taxon>Pseudomonadota</taxon>
        <taxon>Gammaproteobacteria</taxon>
        <taxon>Aeromonadales</taxon>
        <taxon>Aeromonadaceae</taxon>
        <taxon>Aeromonas</taxon>
    </lineage>
</organism>
<keyword evidence="8" id="KW-0408">Iron</keyword>
<evidence type="ECO:0000256" key="1">
    <source>
        <dbReference type="ARBA" id="ARBA00001917"/>
    </source>
</evidence>
<dbReference type="PANTHER" id="PTHR42917:SF2">
    <property type="entry name" value="2,4-DIENOYL-COA REDUCTASE [(2E)-ENOYL-COA-PRODUCING]"/>
    <property type="match status" value="1"/>
</dbReference>
<reference evidence="12 13" key="1">
    <citation type="submission" date="2016-02" db="EMBL/GenBank/DDBJ databases">
        <title>Draft genome sequence of Aeromonas trota strain 1999lcr isolated from cerebrospinal fluid (CSF).</title>
        <authorList>
            <person name="Dallagassa C.B."/>
            <person name="Prediger K.C."/>
            <person name="Weiss V.A."/>
            <person name="Assis F.E."/>
            <person name="Baura V."/>
            <person name="Cruz L.M."/>
            <person name="Souza E.M."/>
            <person name="Pedrosa F.O."/>
            <person name="Fadel-Picheth C.M."/>
        </authorList>
    </citation>
    <scope>NUCLEOTIDE SEQUENCE [LARGE SCALE GENOMIC DNA]</scope>
    <source>
        <strain evidence="12 13">1999lcr</strain>
    </source>
</reference>
<comment type="cofactor">
    <cofactor evidence="1">
        <name>FMN</name>
        <dbReference type="ChEBI" id="CHEBI:58210"/>
    </cofactor>
</comment>
<dbReference type="SUPFAM" id="SSF51905">
    <property type="entry name" value="FAD/NAD(P)-binding domain"/>
    <property type="match status" value="1"/>
</dbReference>
<dbReference type="GO" id="GO:0046872">
    <property type="term" value="F:metal ion binding"/>
    <property type="evidence" value="ECO:0007669"/>
    <property type="project" value="UniProtKB-KW"/>
</dbReference>
<dbReference type="Pfam" id="PF00724">
    <property type="entry name" value="Oxidored_FMN"/>
    <property type="match status" value="1"/>
</dbReference>
<proteinExistence type="inferred from homology"/>
<dbReference type="AlphaFoldDB" id="A0A175VK00"/>
<dbReference type="InterPro" id="IPR051793">
    <property type="entry name" value="NADH:flavin_oxidoreductase"/>
</dbReference>
<evidence type="ECO:0000313" key="13">
    <source>
        <dbReference type="Proteomes" id="UP000078435"/>
    </source>
</evidence>
<feature type="domain" description="FAD/NAD(P)-binding" evidence="11">
    <location>
        <begin position="377"/>
        <end position="651"/>
    </location>
</feature>
<dbReference type="Gene3D" id="3.40.50.720">
    <property type="entry name" value="NAD(P)-binding Rossmann-like Domain"/>
    <property type="match status" value="1"/>
</dbReference>
<dbReference type="CDD" id="cd02930">
    <property type="entry name" value="DCR_FMN"/>
    <property type="match status" value="1"/>
</dbReference>
<dbReference type="OrthoDB" id="8523426at2"/>
<evidence type="ECO:0000256" key="6">
    <source>
        <dbReference type="ARBA" id="ARBA00022723"/>
    </source>
</evidence>
<gene>
    <name evidence="12" type="primary">fadH</name>
    <name evidence="12" type="ORF">LCR_13470</name>
</gene>
<dbReference type="STRING" id="29489.VL01_19510"/>
<evidence type="ECO:0000256" key="2">
    <source>
        <dbReference type="ARBA" id="ARBA00001966"/>
    </source>
</evidence>
<comment type="caution">
    <text evidence="12">The sequence shown here is derived from an EMBL/GenBank/DDBJ whole genome shotgun (WGS) entry which is preliminary data.</text>
</comment>
<dbReference type="GO" id="GO:0008670">
    <property type="term" value="F:2,4-dienoyl-CoA reductase (NADPH) activity"/>
    <property type="evidence" value="ECO:0007669"/>
    <property type="project" value="TreeGrafter"/>
</dbReference>
<dbReference type="InterPro" id="IPR001155">
    <property type="entry name" value="OxRdtase_FMN_N"/>
</dbReference>
<comment type="similarity">
    <text evidence="3">In the N-terminal section; belongs to the NADH:flavin oxidoreductase/NADH oxidase family.</text>
</comment>
<dbReference type="Proteomes" id="UP000078435">
    <property type="component" value="Unassembled WGS sequence"/>
</dbReference>
<protein>
    <submittedName>
        <fullName evidence="12">NADPH-dependent 2,4-dienoyl-CoA reductase</fullName>
    </submittedName>
</protein>
<dbReference type="FunFam" id="3.20.20.70:FF:000082">
    <property type="entry name" value="NADPH-dependent 2,4-dienoyl-CoA reductase"/>
    <property type="match status" value="1"/>
</dbReference>
<evidence type="ECO:0000256" key="4">
    <source>
        <dbReference type="ARBA" id="ARBA00022630"/>
    </source>
</evidence>
<dbReference type="PRINTS" id="PR00469">
    <property type="entry name" value="PNDRDTASEII"/>
</dbReference>
<evidence type="ECO:0000313" key="12">
    <source>
        <dbReference type="EMBL" id="KXU81076.1"/>
    </source>
</evidence>
<evidence type="ECO:0000259" key="10">
    <source>
        <dbReference type="Pfam" id="PF00724"/>
    </source>
</evidence>
<dbReference type="SUPFAM" id="SSF51395">
    <property type="entry name" value="FMN-linked oxidoreductases"/>
    <property type="match status" value="1"/>
</dbReference>
<keyword evidence="9" id="KW-0411">Iron-sulfur</keyword>
<dbReference type="InterPro" id="IPR036188">
    <property type="entry name" value="FAD/NAD-bd_sf"/>
</dbReference>
<dbReference type="GO" id="GO:0033543">
    <property type="term" value="P:fatty acid beta-oxidation, unsaturated, even number, reductase/isomerase pathway"/>
    <property type="evidence" value="ECO:0007669"/>
    <property type="project" value="TreeGrafter"/>
</dbReference>
<evidence type="ECO:0000256" key="7">
    <source>
        <dbReference type="ARBA" id="ARBA00023002"/>
    </source>
</evidence>
<dbReference type="InterPro" id="IPR013785">
    <property type="entry name" value="Aldolase_TIM"/>
</dbReference>
<dbReference type="GO" id="GO:0010181">
    <property type="term" value="F:FMN binding"/>
    <property type="evidence" value="ECO:0007669"/>
    <property type="project" value="InterPro"/>
</dbReference>
<evidence type="ECO:0000256" key="5">
    <source>
        <dbReference type="ARBA" id="ARBA00022643"/>
    </source>
</evidence>
<dbReference type="InterPro" id="IPR023753">
    <property type="entry name" value="FAD/NAD-binding_dom"/>
</dbReference>
<dbReference type="Gene3D" id="3.50.50.60">
    <property type="entry name" value="FAD/NAD(P)-binding domain"/>
    <property type="match status" value="1"/>
</dbReference>
<evidence type="ECO:0000256" key="8">
    <source>
        <dbReference type="ARBA" id="ARBA00023004"/>
    </source>
</evidence>
<sequence length="679" mass="74441">MSRYPTLLTPLDLGFTQLRNRVLMGSMHTGLEEEKGGFDKLAAFYGERARGGVGLIVTGGIAPNLRGRLVPHGSQLSFPWQVAKHKKVTRAVHQEGGKIALQILHAGRYAYHPFSLAPSALKAPISPFKPRAMSERQIRGTIRDFAATAALARAAGYDGVEVMGSEGYLINQFICERTNKRTDGWGGSSENRMRFPVEIVRAIRERVGPDFIIIFRLSMLDLVEQGSTLEEVIALGQALEQVGVTLINTGIGWHEARVPTIATSVPRGAFSWVTAELKKHLRVPLITTNRINTPEVAERILAQGDADMVSMARPFLADPEFVIKAAEDRADEINTCIACNQACLDHIFKQKRASCLVNPRACFETELTFGRVPQPKKLAVVGAGPAGLAFACYAAERGHQVSLFDQASEIGGQFNFAKQIPGKEEFHETLRYFAKRLEKCGVELYLGQRQSAESLLGGGFDEVILATGIRPRTPNIPGIEHPKVLSYLDVLRDHKPVGEKVAVIGAGGIGFDVAEYLVEKREVQKSDGDGDLRRDHWLKEWGIDKQLAERGGLTTPEVDAPERQIWLLQRKESKVGDGLGKTTGWIHRTVLKNRKVQMLSGVQYLRIDDEGLHIQVGDKQQCLPVDQVIICAGQEPLKELQVGLQAAGKPVHIIGGADVAAELDAKRAIRQGAELAAVI</sequence>
<comment type="cofactor">
    <cofactor evidence="2">
        <name>[4Fe-4S] cluster</name>
        <dbReference type="ChEBI" id="CHEBI:49883"/>
    </cofactor>
</comment>
<dbReference type="Pfam" id="PF07992">
    <property type="entry name" value="Pyr_redox_2"/>
    <property type="match status" value="1"/>
</dbReference>
<evidence type="ECO:0000259" key="11">
    <source>
        <dbReference type="Pfam" id="PF07992"/>
    </source>
</evidence>
<keyword evidence="7" id="KW-0560">Oxidoreductase</keyword>
<dbReference type="PANTHER" id="PTHR42917">
    <property type="entry name" value="2,4-DIENOYL-COA REDUCTASE"/>
    <property type="match status" value="1"/>
</dbReference>
<dbReference type="FunFam" id="3.50.50.60:FF:000113">
    <property type="entry name" value="NADPH-dependent 2,4-dienoyl-CoA reductase"/>
    <property type="match status" value="1"/>
</dbReference>
<name>A0A175VK00_AEREN</name>
<dbReference type="SUPFAM" id="SSF51971">
    <property type="entry name" value="Nucleotide-binding domain"/>
    <property type="match status" value="1"/>
</dbReference>
<evidence type="ECO:0000256" key="9">
    <source>
        <dbReference type="ARBA" id="ARBA00023014"/>
    </source>
</evidence>
<evidence type="ECO:0000256" key="3">
    <source>
        <dbReference type="ARBA" id="ARBA00011048"/>
    </source>
</evidence>
<feature type="domain" description="NADH:flavin oxidoreductase/NADH oxidase N-terminal" evidence="10">
    <location>
        <begin position="7"/>
        <end position="332"/>
    </location>
</feature>
<accession>A0A175VK00</accession>
<dbReference type="EMBL" id="JMGO02000003">
    <property type="protein sequence ID" value="KXU81076.1"/>
    <property type="molecule type" value="Genomic_DNA"/>
</dbReference>
<keyword evidence="6" id="KW-0479">Metal-binding</keyword>
<dbReference type="PRINTS" id="PR00368">
    <property type="entry name" value="FADPNR"/>
</dbReference>
<keyword evidence="4" id="KW-0285">Flavoprotein</keyword>